<evidence type="ECO:0000313" key="3">
    <source>
        <dbReference type="EMBL" id="QCK84772.1"/>
    </source>
</evidence>
<accession>A0A4D7QKC6</accession>
<dbReference type="AlphaFoldDB" id="A0A4D7QKC6"/>
<evidence type="ECO:0000313" key="4">
    <source>
        <dbReference type="Proteomes" id="UP000298588"/>
    </source>
</evidence>
<feature type="transmembrane region" description="Helical" evidence="2">
    <location>
        <begin position="53"/>
        <end position="78"/>
    </location>
</feature>
<keyword evidence="2" id="KW-0472">Membrane</keyword>
<feature type="transmembrane region" description="Helical" evidence="2">
    <location>
        <begin position="90"/>
        <end position="113"/>
    </location>
</feature>
<name>A0A4D7QKC6_9HYPH</name>
<reference evidence="3 4" key="1">
    <citation type="submission" date="2019-04" db="EMBL/GenBank/DDBJ databases">
        <title>Phreatobacter aquaticus sp. nov.</title>
        <authorList>
            <person name="Choi A."/>
            <person name="Baek K."/>
        </authorList>
    </citation>
    <scope>NUCLEOTIDE SEQUENCE [LARGE SCALE GENOMIC DNA]</scope>
    <source>
        <strain evidence="3 4">NMCR1094</strain>
    </source>
</reference>
<dbReference type="EMBL" id="CP039865">
    <property type="protein sequence ID" value="QCK84772.1"/>
    <property type="molecule type" value="Genomic_DNA"/>
</dbReference>
<sequence length="264" mass="27716">MLGFTRAITRRRYALGLAGRIGLFVAVTAGFPFLVMFLIQISGARNVSGASGALAVVLGIYLKPLIYLLFALSMMRIAARRAASVGRTSFIGLGITVVMLGDIGFATVFGSHWGVAFSLGVLSLQAPWLLLAAIIAVVTLGILRDQAGGQPAGRWFAFAYLVWIAIFCGLVGYAVVTLVPPVLLITKPGGMAATMAWLTKIWMPIIAMLPRPIFLTLTFAGASLWLIVADRAAPPSAGSPHTDRPGPSPQPGPFQPAAAIGSGR</sequence>
<evidence type="ECO:0000256" key="1">
    <source>
        <dbReference type="SAM" id="MobiDB-lite"/>
    </source>
</evidence>
<proteinExistence type="predicted"/>
<feature type="region of interest" description="Disordered" evidence="1">
    <location>
        <begin position="233"/>
        <end position="264"/>
    </location>
</feature>
<feature type="transmembrane region" description="Helical" evidence="2">
    <location>
        <begin position="21"/>
        <end position="41"/>
    </location>
</feature>
<dbReference type="KEGG" id="paqt:E8L99_02735"/>
<gene>
    <name evidence="3" type="ORF">E8L99_02735</name>
</gene>
<feature type="compositionally biased region" description="Low complexity" evidence="1">
    <location>
        <begin position="255"/>
        <end position="264"/>
    </location>
</feature>
<feature type="transmembrane region" description="Helical" evidence="2">
    <location>
        <begin position="155"/>
        <end position="181"/>
    </location>
</feature>
<evidence type="ECO:0000256" key="2">
    <source>
        <dbReference type="SAM" id="Phobius"/>
    </source>
</evidence>
<dbReference type="RefSeq" id="WP_137098106.1">
    <property type="nucleotide sequence ID" value="NZ_CP039865.1"/>
</dbReference>
<feature type="transmembrane region" description="Helical" evidence="2">
    <location>
        <begin position="125"/>
        <end position="143"/>
    </location>
</feature>
<keyword evidence="2" id="KW-1133">Transmembrane helix</keyword>
<keyword evidence="2" id="KW-0812">Transmembrane</keyword>
<keyword evidence="4" id="KW-1185">Reference proteome</keyword>
<organism evidence="3 4">
    <name type="scientific">Phreatobacter aquaticus</name>
    <dbReference type="NCBI Taxonomy" id="2570229"/>
    <lineage>
        <taxon>Bacteria</taxon>
        <taxon>Pseudomonadati</taxon>
        <taxon>Pseudomonadota</taxon>
        <taxon>Alphaproteobacteria</taxon>
        <taxon>Hyphomicrobiales</taxon>
        <taxon>Phreatobacteraceae</taxon>
        <taxon>Phreatobacter</taxon>
    </lineage>
</organism>
<protein>
    <submittedName>
        <fullName evidence="3">Uncharacterized protein</fullName>
    </submittedName>
</protein>
<dbReference type="OrthoDB" id="8410221at2"/>
<feature type="transmembrane region" description="Helical" evidence="2">
    <location>
        <begin position="201"/>
        <end position="228"/>
    </location>
</feature>
<dbReference type="Proteomes" id="UP000298588">
    <property type="component" value="Chromosome"/>
</dbReference>